<proteinExistence type="predicted"/>
<dbReference type="Proteomes" id="UP000243459">
    <property type="component" value="Chromosome 3"/>
</dbReference>
<dbReference type="EMBL" id="CM007383">
    <property type="protein sequence ID" value="ONK75864.1"/>
    <property type="molecule type" value="Genomic_DNA"/>
</dbReference>
<gene>
    <name evidence="1" type="ORF">A4U43_C03F21350</name>
</gene>
<accession>A0A5P1FCU4</accession>
<reference evidence="2" key="1">
    <citation type="journal article" date="2017" name="Nat. Commun.">
        <title>The asparagus genome sheds light on the origin and evolution of a young Y chromosome.</title>
        <authorList>
            <person name="Harkess A."/>
            <person name="Zhou J."/>
            <person name="Xu C."/>
            <person name="Bowers J.E."/>
            <person name="Van der Hulst R."/>
            <person name="Ayyampalayam S."/>
            <person name="Mercati F."/>
            <person name="Riccardi P."/>
            <person name="McKain M.R."/>
            <person name="Kakrana A."/>
            <person name="Tang H."/>
            <person name="Ray J."/>
            <person name="Groenendijk J."/>
            <person name="Arikit S."/>
            <person name="Mathioni S.M."/>
            <person name="Nakano M."/>
            <person name="Shan H."/>
            <person name="Telgmann-Rauber A."/>
            <person name="Kanno A."/>
            <person name="Yue Z."/>
            <person name="Chen H."/>
            <person name="Li W."/>
            <person name="Chen Y."/>
            <person name="Xu X."/>
            <person name="Zhang Y."/>
            <person name="Luo S."/>
            <person name="Chen H."/>
            <person name="Gao J."/>
            <person name="Mao Z."/>
            <person name="Pires J.C."/>
            <person name="Luo M."/>
            <person name="Kudrna D."/>
            <person name="Wing R.A."/>
            <person name="Meyers B.C."/>
            <person name="Yi K."/>
            <person name="Kong H."/>
            <person name="Lavrijsen P."/>
            <person name="Sunseri F."/>
            <person name="Falavigna A."/>
            <person name="Ye Y."/>
            <person name="Leebens-Mack J.H."/>
            <person name="Chen G."/>
        </authorList>
    </citation>
    <scope>NUCLEOTIDE SEQUENCE [LARGE SCALE GENOMIC DNA]</scope>
    <source>
        <strain evidence="2">cv. DH0086</strain>
    </source>
</reference>
<evidence type="ECO:0000313" key="2">
    <source>
        <dbReference type="Proteomes" id="UP000243459"/>
    </source>
</evidence>
<evidence type="ECO:0000313" key="1">
    <source>
        <dbReference type="EMBL" id="ONK75864.1"/>
    </source>
</evidence>
<sequence length="106" mass="11890">MGSKDRAPGLGTKAVEPPNWSTRFCEVNDTGLRDWVLQVFADRNTGLLPCHKGRSLIESYVLCLSPGDCFQGRRCYTCLDELDTILHSEPPPEPKYQLRRSSSASF</sequence>
<protein>
    <submittedName>
        <fullName evidence="1">Uncharacterized protein</fullName>
    </submittedName>
</protein>
<keyword evidence="2" id="KW-1185">Reference proteome</keyword>
<dbReference type="AlphaFoldDB" id="A0A5P1FCU4"/>
<name>A0A5P1FCU4_ASPOF</name>
<organism evidence="1 2">
    <name type="scientific">Asparagus officinalis</name>
    <name type="common">Garden asparagus</name>
    <dbReference type="NCBI Taxonomy" id="4686"/>
    <lineage>
        <taxon>Eukaryota</taxon>
        <taxon>Viridiplantae</taxon>
        <taxon>Streptophyta</taxon>
        <taxon>Embryophyta</taxon>
        <taxon>Tracheophyta</taxon>
        <taxon>Spermatophyta</taxon>
        <taxon>Magnoliopsida</taxon>
        <taxon>Liliopsida</taxon>
        <taxon>Asparagales</taxon>
        <taxon>Asparagaceae</taxon>
        <taxon>Asparagoideae</taxon>
        <taxon>Asparagus</taxon>
    </lineage>
</organism>
<dbReference type="Gramene" id="ONK75864">
    <property type="protein sequence ID" value="ONK75864"/>
    <property type="gene ID" value="A4U43_C03F21350"/>
</dbReference>